<keyword evidence="2" id="KW-1185">Reference proteome</keyword>
<name>A0A176W577_MARPO</name>
<gene>
    <name evidence="1" type="ORF">AXG93_638s1490</name>
</gene>
<accession>A0A176W577</accession>
<dbReference type="AlphaFoldDB" id="A0A176W577"/>
<dbReference type="Proteomes" id="UP000077202">
    <property type="component" value="Unassembled WGS sequence"/>
</dbReference>
<proteinExistence type="predicted"/>
<reference evidence="1" key="1">
    <citation type="submission" date="2016-03" db="EMBL/GenBank/DDBJ databases">
        <title>Mechanisms controlling the formation of the plant cell surface in tip-growing cells are functionally conserved among land plants.</title>
        <authorList>
            <person name="Honkanen S."/>
            <person name="Jones V.A."/>
            <person name="Morieri G."/>
            <person name="Champion C."/>
            <person name="Hetherington A.J."/>
            <person name="Kelly S."/>
            <person name="Saint-Marcoux D."/>
            <person name="Proust H."/>
            <person name="Prescott H."/>
            <person name="Dolan L."/>
        </authorList>
    </citation>
    <scope>NUCLEOTIDE SEQUENCE [LARGE SCALE GENOMIC DNA]</scope>
    <source>
        <tissue evidence="1">Whole gametophyte</tissue>
    </source>
</reference>
<dbReference type="EMBL" id="LVLJ01001765">
    <property type="protein sequence ID" value="OAE28159.1"/>
    <property type="molecule type" value="Genomic_DNA"/>
</dbReference>
<organism evidence="1 2">
    <name type="scientific">Marchantia polymorpha subsp. ruderalis</name>
    <dbReference type="NCBI Taxonomy" id="1480154"/>
    <lineage>
        <taxon>Eukaryota</taxon>
        <taxon>Viridiplantae</taxon>
        <taxon>Streptophyta</taxon>
        <taxon>Embryophyta</taxon>
        <taxon>Marchantiophyta</taxon>
        <taxon>Marchantiopsida</taxon>
        <taxon>Marchantiidae</taxon>
        <taxon>Marchantiales</taxon>
        <taxon>Marchantiaceae</taxon>
        <taxon>Marchantia</taxon>
    </lineage>
</organism>
<sequence length="165" mass="18389">MCVRMYFGGAERDERRRQVMTAAEARHKDAHMKDLFEEQEDFRTGQNVLTIHEAQGLHGFGWMYSAVQDERTCFVVQNSVRLFACKGCNLHMAPLRLSLSSAAGLDDGALDHSVRSVGYSLSRVVLFKAFAEDWGFLKHIFATIVAVVARLASCRVATGKSGVFV</sequence>
<comment type="caution">
    <text evidence="1">The sequence shown here is derived from an EMBL/GenBank/DDBJ whole genome shotgun (WGS) entry which is preliminary data.</text>
</comment>
<evidence type="ECO:0000313" key="2">
    <source>
        <dbReference type="Proteomes" id="UP000077202"/>
    </source>
</evidence>
<protein>
    <submittedName>
        <fullName evidence="1">Uncharacterized protein</fullName>
    </submittedName>
</protein>
<evidence type="ECO:0000313" key="1">
    <source>
        <dbReference type="EMBL" id="OAE28159.1"/>
    </source>
</evidence>